<dbReference type="Proteomes" id="UP000293719">
    <property type="component" value="Chromosome"/>
</dbReference>
<accession>A0A4P6V454</accession>
<evidence type="ECO:0000313" key="3">
    <source>
        <dbReference type="Proteomes" id="UP000293719"/>
    </source>
</evidence>
<name>A0A4P6V454_9HYPH</name>
<dbReference type="InterPro" id="IPR003477">
    <property type="entry name" value="PemK-like"/>
</dbReference>
<dbReference type="InterPro" id="IPR011067">
    <property type="entry name" value="Plasmid_toxin/cell-grow_inhib"/>
</dbReference>
<dbReference type="EMBL" id="CP036532">
    <property type="protein sequence ID" value="QBK31584.1"/>
    <property type="molecule type" value="Genomic_DNA"/>
</dbReference>
<evidence type="ECO:0000256" key="1">
    <source>
        <dbReference type="SAM" id="MobiDB-lite"/>
    </source>
</evidence>
<keyword evidence="3" id="KW-1185">Reference proteome</keyword>
<dbReference type="Gene3D" id="2.30.30.110">
    <property type="match status" value="1"/>
</dbReference>
<dbReference type="Pfam" id="PF02452">
    <property type="entry name" value="PemK_toxin"/>
    <property type="match status" value="1"/>
</dbReference>
<gene>
    <name evidence="2" type="ORF">E0E05_13795</name>
</gene>
<dbReference type="KEGG" id="rpod:E0E05_13795"/>
<feature type="compositionally biased region" description="Polar residues" evidence="1">
    <location>
        <begin position="1"/>
        <end position="11"/>
    </location>
</feature>
<dbReference type="AlphaFoldDB" id="A0A4P6V454"/>
<evidence type="ECO:0000313" key="2">
    <source>
        <dbReference type="EMBL" id="QBK31584.1"/>
    </source>
</evidence>
<reference evidence="2 3" key="1">
    <citation type="journal article" date="2017" name="Int. J. Syst. Evol. Microbiol.">
        <title>Roseitalea porphyridii gen. nov., sp. nov., isolated from a red alga, and reclassification of Hoeflea suaedae Chung et al. 2013 as Pseudohoeflea suaedae gen. nov., comb. nov.</title>
        <authorList>
            <person name="Hyeon J.W."/>
            <person name="Jeong S.E."/>
            <person name="Baek K."/>
            <person name="Jeon C.O."/>
        </authorList>
    </citation>
    <scope>NUCLEOTIDE SEQUENCE [LARGE SCALE GENOMIC DNA]</scope>
    <source>
        <strain evidence="2 3">MA7-20</strain>
    </source>
</reference>
<feature type="region of interest" description="Disordered" evidence="1">
    <location>
        <begin position="1"/>
        <end position="32"/>
    </location>
</feature>
<organism evidence="2 3">
    <name type="scientific">Roseitalea porphyridii</name>
    <dbReference type="NCBI Taxonomy" id="1852022"/>
    <lineage>
        <taxon>Bacteria</taxon>
        <taxon>Pseudomonadati</taxon>
        <taxon>Pseudomonadota</taxon>
        <taxon>Alphaproteobacteria</taxon>
        <taxon>Hyphomicrobiales</taxon>
        <taxon>Ahrensiaceae</taxon>
        <taxon>Roseitalea</taxon>
    </lineage>
</organism>
<dbReference type="SUPFAM" id="SSF50118">
    <property type="entry name" value="Cell growth inhibitor/plasmid maintenance toxic component"/>
    <property type="match status" value="1"/>
</dbReference>
<sequence>MVDPRTASSRSEPWRSSGGGCRRGAARPCASNGRTRRATAIWRCSTKRWTNGGRPRTKRRSVTFDRFDVALTRFPFTEKRGQKVRPVAVLSDRTFHEAHNHLIGAMITTAANTRWPSDVAIVSYREAGLRTPCVVRLKLFTLQLDLVHGRLGSLADPDRQPIRRAVERAICPK</sequence>
<protein>
    <submittedName>
        <fullName evidence="2">Type II toxin-antitoxin system PemK/MazF family toxin</fullName>
    </submittedName>
</protein>
<dbReference type="GO" id="GO:0003677">
    <property type="term" value="F:DNA binding"/>
    <property type="evidence" value="ECO:0007669"/>
    <property type="project" value="InterPro"/>
</dbReference>
<proteinExistence type="predicted"/>